<dbReference type="InterPro" id="IPR036910">
    <property type="entry name" value="HMG_box_dom_sf"/>
</dbReference>
<dbReference type="PANTHER" id="PTHR48112:SF22">
    <property type="entry name" value="MITOCHONDRIAL TRANSCRIPTION FACTOR A, ISOFORM B"/>
    <property type="match status" value="1"/>
</dbReference>
<reference evidence="8" key="1">
    <citation type="submission" date="2025-08" db="UniProtKB">
        <authorList>
            <consortium name="RefSeq"/>
        </authorList>
    </citation>
    <scope>IDENTIFICATION</scope>
    <source>
        <tissue evidence="8">Whole body</tissue>
    </source>
</reference>
<accession>A0A8B8FA73</accession>
<dbReference type="GO" id="GO:0006357">
    <property type="term" value="P:regulation of transcription by RNA polymerase II"/>
    <property type="evidence" value="ECO:0007669"/>
    <property type="project" value="TreeGrafter"/>
</dbReference>
<dbReference type="GeneID" id="112681677"/>
<evidence type="ECO:0000256" key="5">
    <source>
        <dbReference type="SAM" id="MobiDB-lite"/>
    </source>
</evidence>
<keyword evidence="7" id="KW-1185">Reference proteome</keyword>
<organism evidence="7 8">
    <name type="scientific">Sipha flava</name>
    <name type="common">yellow sugarcane aphid</name>
    <dbReference type="NCBI Taxonomy" id="143950"/>
    <lineage>
        <taxon>Eukaryota</taxon>
        <taxon>Metazoa</taxon>
        <taxon>Ecdysozoa</taxon>
        <taxon>Arthropoda</taxon>
        <taxon>Hexapoda</taxon>
        <taxon>Insecta</taxon>
        <taxon>Pterygota</taxon>
        <taxon>Neoptera</taxon>
        <taxon>Paraneoptera</taxon>
        <taxon>Hemiptera</taxon>
        <taxon>Sternorrhyncha</taxon>
        <taxon>Aphidomorpha</taxon>
        <taxon>Aphidoidea</taxon>
        <taxon>Aphididae</taxon>
        <taxon>Sipha</taxon>
    </lineage>
</organism>
<dbReference type="InterPro" id="IPR056513">
    <property type="entry name" value="INO80F"/>
</dbReference>
<dbReference type="AlphaFoldDB" id="A0A8B8FA73"/>
<sequence>MSFRLHSVLTKNDDSNYRECCRDDCTGQVTMNGPMESSDQASTVVATMATTTPSAVTAVHAEQPHERSEKKQKSYKNQFSALLNRCQIIQQDNERLVHRIHQVAKQLRRVRVERRFIMDRLDMHKDNWREAELKLDLGTELPLPEIVNLKNQGAVDTPNGKKNSNIKSTEKKDPNLPKRPANPFFRFCQEQRPIVLDQIIMSGEGEPTKQDLTKRLAITWNTMGHNDKKIYYDMYEKSKEKYAADMEEYTYNKSISAVQTQTSNFSSSQ</sequence>
<dbReference type="CDD" id="cd22016">
    <property type="entry name" value="HMG-box_NHP10-like"/>
    <property type="match status" value="1"/>
</dbReference>
<keyword evidence="3 4" id="KW-0539">Nucleus</keyword>
<dbReference type="Pfam" id="PF24245">
    <property type="entry name" value="INO80F"/>
    <property type="match status" value="1"/>
</dbReference>
<evidence type="ECO:0000313" key="8">
    <source>
        <dbReference type="RefSeq" id="XP_025407744.1"/>
    </source>
</evidence>
<evidence type="ECO:0000256" key="2">
    <source>
        <dbReference type="ARBA" id="ARBA00023125"/>
    </source>
</evidence>
<name>A0A8B8FA73_9HEMI</name>
<evidence type="ECO:0000256" key="4">
    <source>
        <dbReference type="PROSITE-ProRule" id="PRU00267"/>
    </source>
</evidence>
<feature type="domain" description="HMG box" evidence="6">
    <location>
        <begin position="177"/>
        <end position="250"/>
    </location>
</feature>
<dbReference type="Pfam" id="PF00505">
    <property type="entry name" value="HMG_box"/>
    <property type="match status" value="1"/>
</dbReference>
<dbReference type="GO" id="GO:0005634">
    <property type="term" value="C:nucleus"/>
    <property type="evidence" value="ECO:0007669"/>
    <property type="project" value="UniProtKB-SubCell"/>
</dbReference>
<comment type="subcellular location">
    <subcellularLocation>
        <location evidence="1">Nucleus</location>
    </subcellularLocation>
</comment>
<feature type="DNA-binding region" description="HMG box" evidence="4">
    <location>
        <begin position="177"/>
        <end position="250"/>
    </location>
</feature>
<dbReference type="InterPro" id="IPR050342">
    <property type="entry name" value="HMGB"/>
</dbReference>
<dbReference type="PANTHER" id="PTHR48112">
    <property type="entry name" value="HIGH MOBILITY GROUP PROTEIN DSP1"/>
    <property type="match status" value="1"/>
</dbReference>
<dbReference type="SMART" id="SM00398">
    <property type="entry name" value="HMG"/>
    <property type="match status" value="1"/>
</dbReference>
<dbReference type="OrthoDB" id="10070927at2759"/>
<evidence type="ECO:0000313" key="7">
    <source>
        <dbReference type="Proteomes" id="UP000694846"/>
    </source>
</evidence>
<feature type="region of interest" description="Disordered" evidence="5">
    <location>
        <begin position="152"/>
        <end position="180"/>
    </location>
</feature>
<keyword evidence="2 4" id="KW-0238">DNA-binding</keyword>
<evidence type="ECO:0000256" key="1">
    <source>
        <dbReference type="ARBA" id="ARBA00004123"/>
    </source>
</evidence>
<dbReference type="RefSeq" id="XP_025407744.1">
    <property type="nucleotide sequence ID" value="XM_025551959.1"/>
</dbReference>
<gene>
    <name evidence="8" type="primary">LOC112681677</name>
</gene>
<proteinExistence type="predicted"/>
<dbReference type="InterPro" id="IPR009071">
    <property type="entry name" value="HMG_box_dom"/>
</dbReference>
<evidence type="ECO:0000256" key="3">
    <source>
        <dbReference type="ARBA" id="ARBA00023242"/>
    </source>
</evidence>
<evidence type="ECO:0000259" key="6">
    <source>
        <dbReference type="PROSITE" id="PS50118"/>
    </source>
</evidence>
<dbReference type="PROSITE" id="PS50118">
    <property type="entry name" value="HMG_BOX_2"/>
    <property type="match status" value="1"/>
</dbReference>
<dbReference type="Gene3D" id="1.10.30.10">
    <property type="entry name" value="High mobility group box domain"/>
    <property type="match status" value="1"/>
</dbReference>
<dbReference type="SUPFAM" id="SSF47095">
    <property type="entry name" value="HMG-box"/>
    <property type="match status" value="1"/>
</dbReference>
<dbReference type="GO" id="GO:0003677">
    <property type="term" value="F:DNA binding"/>
    <property type="evidence" value="ECO:0007669"/>
    <property type="project" value="UniProtKB-UniRule"/>
</dbReference>
<dbReference type="Proteomes" id="UP000694846">
    <property type="component" value="Unplaced"/>
</dbReference>
<protein>
    <submittedName>
        <fullName evidence="8">Non-histone protein 10</fullName>
    </submittedName>
</protein>